<feature type="modified residue" description="4-aspartylphosphate" evidence="3">
    <location>
        <position position="63"/>
    </location>
</feature>
<dbReference type="Pfam" id="PF00072">
    <property type="entry name" value="Response_reg"/>
    <property type="match status" value="1"/>
</dbReference>
<dbReference type="InterPro" id="IPR050595">
    <property type="entry name" value="Bact_response_regulator"/>
</dbReference>
<proteinExistence type="predicted"/>
<keyword evidence="2" id="KW-0902">Two-component regulatory system</keyword>
<accession>A0A6J4RCA4</accession>
<feature type="domain" description="Response regulatory" evidence="4">
    <location>
        <begin position="14"/>
        <end position="131"/>
    </location>
</feature>
<dbReference type="PROSITE" id="PS50110">
    <property type="entry name" value="RESPONSE_REGULATORY"/>
    <property type="match status" value="1"/>
</dbReference>
<dbReference type="Gene3D" id="3.40.50.2300">
    <property type="match status" value="1"/>
</dbReference>
<evidence type="ECO:0000256" key="2">
    <source>
        <dbReference type="ARBA" id="ARBA00023012"/>
    </source>
</evidence>
<gene>
    <name evidence="5" type="ORF">AVDCRST_MAG05-478</name>
</gene>
<dbReference type="SUPFAM" id="SSF52172">
    <property type="entry name" value="CheY-like"/>
    <property type="match status" value="1"/>
</dbReference>
<dbReference type="PANTHER" id="PTHR44591">
    <property type="entry name" value="STRESS RESPONSE REGULATOR PROTEIN 1"/>
    <property type="match status" value="1"/>
</dbReference>
<reference evidence="5" key="1">
    <citation type="submission" date="2020-02" db="EMBL/GenBank/DDBJ databases">
        <authorList>
            <person name="Meier V. D."/>
        </authorList>
    </citation>
    <scope>NUCLEOTIDE SEQUENCE</scope>
    <source>
        <strain evidence="5">AVDCRST_MAG05</strain>
    </source>
</reference>
<evidence type="ECO:0000259" key="4">
    <source>
        <dbReference type="PROSITE" id="PS50110"/>
    </source>
</evidence>
<sequence>MGVKYFAVERGKPTIMLADDDPVLLDSATETLTREGYRVVVATDGQRALQEALGRRVDLIVMDVSMPQVGGVEACHCLKAMPKTSKIPVVLMVAKKDPEARALAERTHGSVRVLRKPFSDEELVSTVRQVVKPGRSLIR</sequence>
<dbReference type="InterPro" id="IPR011006">
    <property type="entry name" value="CheY-like_superfamily"/>
</dbReference>
<evidence type="ECO:0000256" key="1">
    <source>
        <dbReference type="ARBA" id="ARBA00022553"/>
    </source>
</evidence>
<dbReference type="AlphaFoldDB" id="A0A6J4RCA4"/>
<protein>
    <recommendedName>
        <fullName evidence="4">Response regulatory domain-containing protein</fullName>
    </recommendedName>
</protein>
<organism evidence="5">
    <name type="scientific">uncultured Rubrobacteraceae bacterium</name>
    <dbReference type="NCBI Taxonomy" id="349277"/>
    <lineage>
        <taxon>Bacteria</taxon>
        <taxon>Bacillati</taxon>
        <taxon>Actinomycetota</taxon>
        <taxon>Rubrobacteria</taxon>
        <taxon>Rubrobacterales</taxon>
        <taxon>Rubrobacteraceae</taxon>
        <taxon>environmental samples</taxon>
    </lineage>
</organism>
<dbReference type="EMBL" id="CADCVM010000058">
    <property type="protein sequence ID" value="CAA9470035.1"/>
    <property type="molecule type" value="Genomic_DNA"/>
</dbReference>
<evidence type="ECO:0000313" key="5">
    <source>
        <dbReference type="EMBL" id="CAA9470035.1"/>
    </source>
</evidence>
<name>A0A6J4RCA4_9ACTN</name>
<evidence type="ECO:0000256" key="3">
    <source>
        <dbReference type="PROSITE-ProRule" id="PRU00169"/>
    </source>
</evidence>
<dbReference type="InterPro" id="IPR001789">
    <property type="entry name" value="Sig_transdc_resp-reg_receiver"/>
</dbReference>
<dbReference type="GO" id="GO:0000160">
    <property type="term" value="P:phosphorelay signal transduction system"/>
    <property type="evidence" value="ECO:0007669"/>
    <property type="project" value="UniProtKB-KW"/>
</dbReference>
<keyword evidence="1 3" id="KW-0597">Phosphoprotein</keyword>
<dbReference type="PANTHER" id="PTHR44591:SF14">
    <property type="entry name" value="PROTEIN PILG"/>
    <property type="match status" value="1"/>
</dbReference>
<dbReference type="SMART" id="SM00448">
    <property type="entry name" value="REC"/>
    <property type="match status" value="1"/>
</dbReference>